<evidence type="ECO:0000313" key="2">
    <source>
        <dbReference type="Proteomes" id="UP001558613"/>
    </source>
</evidence>
<name>A0ABR3NMV0_9TELE</name>
<organism evidence="1 2">
    <name type="scientific">Cirrhinus molitorella</name>
    <name type="common">mud carp</name>
    <dbReference type="NCBI Taxonomy" id="172907"/>
    <lineage>
        <taxon>Eukaryota</taxon>
        <taxon>Metazoa</taxon>
        <taxon>Chordata</taxon>
        <taxon>Craniata</taxon>
        <taxon>Vertebrata</taxon>
        <taxon>Euteleostomi</taxon>
        <taxon>Actinopterygii</taxon>
        <taxon>Neopterygii</taxon>
        <taxon>Teleostei</taxon>
        <taxon>Ostariophysi</taxon>
        <taxon>Cypriniformes</taxon>
        <taxon>Cyprinidae</taxon>
        <taxon>Labeoninae</taxon>
        <taxon>Labeonini</taxon>
        <taxon>Cirrhinus</taxon>
    </lineage>
</organism>
<proteinExistence type="predicted"/>
<evidence type="ECO:0000313" key="1">
    <source>
        <dbReference type="EMBL" id="KAL1278313.1"/>
    </source>
</evidence>
<reference evidence="1 2" key="1">
    <citation type="submission" date="2023-09" db="EMBL/GenBank/DDBJ databases">
        <authorList>
            <person name="Wang M."/>
        </authorList>
    </citation>
    <scope>NUCLEOTIDE SEQUENCE [LARGE SCALE GENOMIC DNA]</scope>
    <source>
        <strain evidence="1">GT-2023</strain>
        <tissue evidence="1">Liver</tissue>
    </source>
</reference>
<dbReference type="Proteomes" id="UP001558613">
    <property type="component" value="Unassembled WGS sequence"/>
</dbReference>
<accession>A0ABR3NMV0</accession>
<dbReference type="EMBL" id="JAYMGO010000003">
    <property type="protein sequence ID" value="KAL1278313.1"/>
    <property type="molecule type" value="Genomic_DNA"/>
</dbReference>
<gene>
    <name evidence="1" type="ORF">QQF64_024986</name>
</gene>
<keyword evidence="2" id="KW-1185">Reference proteome</keyword>
<sequence length="77" mass="9019">MNSQPRCFASLSAQVPSLRTGTRTHTLTRCYKTPPTLPLIYLWQAELIDRDSVNPLLHLHERAQRHNEKETMENIYE</sequence>
<protein>
    <submittedName>
        <fullName evidence="1">Uncharacterized protein</fullName>
    </submittedName>
</protein>
<comment type="caution">
    <text evidence="1">The sequence shown here is derived from an EMBL/GenBank/DDBJ whole genome shotgun (WGS) entry which is preliminary data.</text>
</comment>